<sequence length="232" mass="25639">MVEQSFWRDVPGPSARGARLFRPVASAVVRTAWRVRLHGYEMVPRRGPVILAANHTSILDGPLLYGAVRRPVHALTKREMFRGPLGWGLRAIGQIPIDRSCYDLRAVKDCLMVLSRGDVLAIYPEGTRGVGDFTVVRPGVAYLALVTGAPVVPVVGLGVRTSAASTSSLPRLRGNIDLVFGEPIETMPVSWPRRRHVVREHAAFIGEQLRKHVQYALEHTRRDLPPTVQPVP</sequence>
<keyword evidence="1 4" id="KW-0808">Transferase</keyword>
<protein>
    <submittedName>
        <fullName evidence="4">1-acyl-sn-glycerol-3-phosphate acyltransferase</fullName>
    </submittedName>
</protein>
<dbReference type="GO" id="GO:0005886">
    <property type="term" value="C:plasma membrane"/>
    <property type="evidence" value="ECO:0007669"/>
    <property type="project" value="TreeGrafter"/>
</dbReference>
<dbReference type="CDD" id="cd07989">
    <property type="entry name" value="LPLAT_AGPAT-like"/>
    <property type="match status" value="1"/>
</dbReference>
<dbReference type="Proteomes" id="UP000475214">
    <property type="component" value="Unassembled WGS sequence"/>
</dbReference>
<dbReference type="Pfam" id="PF01553">
    <property type="entry name" value="Acyltransferase"/>
    <property type="match status" value="1"/>
</dbReference>
<comment type="caution">
    <text evidence="4">The sequence shown here is derived from an EMBL/GenBank/DDBJ whole genome shotgun (WGS) entry which is preliminary data.</text>
</comment>
<reference evidence="4 5" key="1">
    <citation type="submission" date="2020-02" db="EMBL/GenBank/DDBJ databases">
        <authorList>
            <person name="Li X.-J."/>
            <person name="Han X.-M."/>
        </authorList>
    </citation>
    <scope>NUCLEOTIDE SEQUENCE [LARGE SCALE GENOMIC DNA]</scope>
    <source>
        <strain evidence="4 5">CCTCC AB 2017055</strain>
    </source>
</reference>
<feature type="domain" description="Phospholipid/glycerol acyltransferase" evidence="3">
    <location>
        <begin position="49"/>
        <end position="159"/>
    </location>
</feature>
<evidence type="ECO:0000313" key="5">
    <source>
        <dbReference type="Proteomes" id="UP000475214"/>
    </source>
</evidence>
<keyword evidence="2 4" id="KW-0012">Acyltransferase</keyword>
<evidence type="ECO:0000256" key="2">
    <source>
        <dbReference type="ARBA" id="ARBA00023315"/>
    </source>
</evidence>
<keyword evidence="5" id="KW-1185">Reference proteome</keyword>
<evidence type="ECO:0000313" key="4">
    <source>
        <dbReference type="EMBL" id="NEE03343.1"/>
    </source>
</evidence>
<dbReference type="PANTHER" id="PTHR10434">
    <property type="entry name" value="1-ACYL-SN-GLYCEROL-3-PHOSPHATE ACYLTRANSFERASE"/>
    <property type="match status" value="1"/>
</dbReference>
<name>A0A6L9SDX3_9ACTN</name>
<dbReference type="InterPro" id="IPR002123">
    <property type="entry name" value="Plipid/glycerol_acylTrfase"/>
</dbReference>
<dbReference type="SMART" id="SM00563">
    <property type="entry name" value="PlsC"/>
    <property type="match status" value="1"/>
</dbReference>
<dbReference type="AlphaFoldDB" id="A0A6L9SDX3"/>
<gene>
    <name evidence="4" type="ORF">G1H10_24555</name>
</gene>
<evidence type="ECO:0000259" key="3">
    <source>
        <dbReference type="SMART" id="SM00563"/>
    </source>
</evidence>
<evidence type="ECO:0000256" key="1">
    <source>
        <dbReference type="ARBA" id="ARBA00022679"/>
    </source>
</evidence>
<dbReference type="GO" id="GO:0006654">
    <property type="term" value="P:phosphatidic acid biosynthetic process"/>
    <property type="evidence" value="ECO:0007669"/>
    <property type="project" value="TreeGrafter"/>
</dbReference>
<dbReference type="SUPFAM" id="SSF69593">
    <property type="entry name" value="Glycerol-3-phosphate (1)-acyltransferase"/>
    <property type="match status" value="1"/>
</dbReference>
<dbReference type="GO" id="GO:0003841">
    <property type="term" value="F:1-acylglycerol-3-phosphate O-acyltransferase activity"/>
    <property type="evidence" value="ECO:0007669"/>
    <property type="project" value="TreeGrafter"/>
</dbReference>
<dbReference type="PANTHER" id="PTHR10434:SF11">
    <property type="entry name" value="1-ACYL-SN-GLYCEROL-3-PHOSPHATE ACYLTRANSFERASE"/>
    <property type="match status" value="1"/>
</dbReference>
<dbReference type="RefSeq" id="WP_163742931.1">
    <property type="nucleotide sequence ID" value="NZ_JAAGOA010000021.1"/>
</dbReference>
<accession>A0A6L9SDX3</accession>
<proteinExistence type="predicted"/>
<organism evidence="4 5">
    <name type="scientific">Phytoactinopolyspora halotolerans</name>
    <dbReference type="NCBI Taxonomy" id="1981512"/>
    <lineage>
        <taxon>Bacteria</taxon>
        <taxon>Bacillati</taxon>
        <taxon>Actinomycetota</taxon>
        <taxon>Actinomycetes</taxon>
        <taxon>Jiangellales</taxon>
        <taxon>Jiangellaceae</taxon>
        <taxon>Phytoactinopolyspora</taxon>
    </lineage>
</organism>
<dbReference type="EMBL" id="JAAGOA010000021">
    <property type="protein sequence ID" value="NEE03343.1"/>
    <property type="molecule type" value="Genomic_DNA"/>
</dbReference>